<dbReference type="AlphaFoldDB" id="A0A6C0CJX7"/>
<keyword evidence="1" id="KW-1133">Transmembrane helix</keyword>
<sequence length="201" mass="22810">MSTQDTPDTQTSLQWTTSVEKMLADWCDEAKCFEWMHNEAYARYNKLSTGMSIAANTVISLSGIANLIVGNITTTNSSVIFGCISIGIGIVNMLQDKFDWLTMANNFKQAAKSWNTIARKIQEQLSIPASGRKDCSTFLKYIKQDIEHVSEFNMTIPKDIRDKCFDKFNRIPNFNVPDICGQIEHTSVYVEMIDQPLLEHH</sequence>
<name>A0A6C0CJX7_9ZZZZ</name>
<keyword evidence="1" id="KW-0812">Transmembrane</keyword>
<proteinExistence type="predicted"/>
<keyword evidence="1" id="KW-0472">Membrane</keyword>
<organism evidence="2">
    <name type="scientific">viral metagenome</name>
    <dbReference type="NCBI Taxonomy" id="1070528"/>
    <lineage>
        <taxon>unclassified sequences</taxon>
        <taxon>metagenomes</taxon>
        <taxon>organismal metagenomes</taxon>
    </lineage>
</organism>
<feature type="transmembrane region" description="Helical" evidence="1">
    <location>
        <begin position="53"/>
        <end position="72"/>
    </location>
</feature>
<evidence type="ECO:0000256" key="1">
    <source>
        <dbReference type="SAM" id="Phobius"/>
    </source>
</evidence>
<reference evidence="2" key="1">
    <citation type="journal article" date="2020" name="Nature">
        <title>Giant virus diversity and host interactions through global metagenomics.</title>
        <authorList>
            <person name="Schulz F."/>
            <person name="Roux S."/>
            <person name="Paez-Espino D."/>
            <person name="Jungbluth S."/>
            <person name="Walsh D.A."/>
            <person name="Denef V.J."/>
            <person name="McMahon K.D."/>
            <person name="Konstantinidis K.T."/>
            <person name="Eloe-Fadrosh E.A."/>
            <person name="Kyrpides N.C."/>
            <person name="Woyke T."/>
        </authorList>
    </citation>
    <scope>NUCLEOTIDE SEQUENCE</scope>
    <source>
        <strain evidence="2">GVMAG-M-3300021120-1</strain>
    </source>
</reference>
<feature type="transmembrane region" description="Helical" evidence="1">
    <location>
        <begin position="78"/>
        <end position="94"/>
    </location>
</feature>
<protein>
    <recommendedName>
        <fullName evidence="3">SMODS and SLOG-associating 2TM effector domain-containing protein</fullName>
    </recommendedName>
</protein>
<accession>A0A6C0CJX7</accession>
<evidence type="ECO:0008006" key="3">
    <source>
        <dbReference type="Google" id="ProtNLM"/>
    </source>
</evidence>
<dbReference type="EMBL" id="MN739417">
    <property type="protein sequence ID" value="QHT03815.1"/>
    <property type="molecule type" value="Genomic_DNA"/>
</dbReference>
<evidence type="ECO:0000313" key="2">
    <source>
        <dbReference type="EMBL" id="QHT03815.1"/>
    </source>
</evidence>